<dbReference type="PANTHER" id="PTHR43056">
    <property type="entry name" value="PEPTIDASE S9 PROLYL OLIGOPEPTIDASE"/>
    <property type="match status" value="1"/>
</dbReference>
<evidence type="ECO:0000259" key="2">
    <source>
        <dbReference type="SMART" id="SM00939"/>
    </source>
</evidence>
<dbReference type="SMART" id="SM00939">
    <property type="entry name" value="PepX_C"/>
    <property type="match status" value="1"/>
</dbReference>
<dbReference type="SUPFAM" id="SSF49785">
    <property type="entry name" value="Galactose-binding domain-like"/>
    <property type="match status" value="1"/>
</dbReference>
<keyword evidence="4" id="KW-1185">Reference proteome</keyword>
<dbReference type="EMBL" id="JAOQJQ010000001">
    <property type="protein sequence ID" value="MCU6760861.1"/>
    <property type="molecule type" value="Genomic_DNA"/>
</dbReference>
<keyword evidence="1 3" id="KW-0378">Hydrolase</keyword>
<dbReference type="NCBIfam" id="TIGR00976">
    <property type="entry name" value="CocE_NonD"/>
    <property type="match status" value="1"/>
</dbReference>
<evidence type="ECO:0000313" key="3">
    <source>
        <dbReference type="EMBL" id="MCU6760861.1"/>
    </source>
</evidence>
<dbReference type="InterPro" id="IPR000383">
    <property type="entry name" value="Xaa-Pro-like_dom"/>
</dbReference>
<dbReference type="InterPro" id="IPR008979">
    <property type="entry name" value="Galactose-bd-like_sf"/>
</dbReference>
<evidence type="ECO:0000313" key="4">
    <source>
        <dbReference type="Proteomes" id="UP001652442"/>
    </source>
</evidence>
<evidence type="ECO:0000256" key="1">
    <source>
        <dbReference type="ARBA" id="ARBA00022801"/>
    </source>
</evidence>
<comment type="caution">
    <text evidence="3">The sequence shown here is derived from an EMBL/GenBank/DDBJ whole genome shotgun (WGS) entry which is preliminary data.</text>
</comment>
<reference evidence="3 4" key="1">
    <citation type="journal article" date="2021" name="ISME Commun">
        <title>Automated analysis of genomic sequences facilitates high-throughput and comprehensive description of bacteria.</title>
        <authorList>
            <person name="Hitch T.C.A."/>
        </authorList>
    </citation>
    <scope>NUCLEOTIDE SEQUENCE [LARGE SCALE GENOMIC DNA]</scope>
    <source>
        <strain evidence="3 4">Sanger_109</strain>
    </source>
</reference>
<organism evidence="3 4">
    <name type="scientific">Brotonthovivens ammoniilytica</name>
    <dbReference type="NCBI Taxonomy" id="2981725"/>
    <lineage>
        <taxon>Bacteria</taxon>
        <taxon>Bacillati</taxon>
        <taxon>Bacillota</taxon>
        <taxon>Clostridia</taxon>
        <taxon>Lachnospirales</taxon>
        <taxon>Lachnospiraceae</taxon>
        <taxon>Brotonthovivens</taxon>
    </lineage>
</organism>
<dbReference type="InterPro" id="IPR050585">
    <property type="entry name" value="Xaa-Pro_dipeptidyl-ppase/CocE"/>
</dbReference>
<dbReference type="RefSeq" id="WP_158423742.1">
    <property type="nucleotide sequence ID" value="NZ_JAOQJQ010000001.1"/>
</dbReference>
<feature type="domain" description="Xaa-Pro dipeptidyl-peptidase C-terminal" evidence="2">
    <location>
        <begin position="349"/>
        <end position="575"/>
    </location>
</feature>
<dbReference type="Gene3D" id="1.10.3020.20">
    <property type="match status" value="1"/>
</dbReference>
<dbReference type="InterPro" id="IPR013736">
    <property type="entry name" value="Xaa-Pro_dipept_C"/>
</dbReference>
<dbReference type="Pfam" id="PF08530">
    <property type="entry name" value="PepX_C"/>
    <property type="match status" value="1"/>
</dbReference>
<proteinExistence type="predicted"/>
<dbReference type="Gene3D" id="3.40.50.1820">
    <property type="entry name" value="alpha/beta hydrolase"/>
    <property type="match status" value="1"/>
</dbReference>
<protein>
    <submittedName>
        <fullName evidence="3">CocE/NonD family hydrolase</fullName>
    </submittedName>
</protein>
<dbReference type="InterPro" id="IPR029058">
    <property type="entry name" value="AB_hydrolase_fold"/>
</dbReference>
<dbReference type="InterPro" id="IPR005674">
    <property type="entry name" value="CocE/Ser_esterase"/>
</dbReference>
<sequence>MGLKEQKYEGIPVYNPESNNERFKFKKETLVNGEEVDVLYRKGNPGYTMEKLIAARERGEMTFSNFCPKLEPHTFEAEPGILCERDVCIVLRDGTKIYADIFRPGNTTEKVPVIVSWSPFGKRQSEGMGTWKLMGVPPHTVSQWAKFESADPGYWCHHGYAVANVDPRGVGNSEGDVSTFGLQDGQDGYDFTEWVAAQEWCSGKVSFTGNSGVAMVIWRIAAEQPPHLACIAPWEGTGDMYRESVCVGGIPAAKFNEGIVEGIACNNWAEDMGNMSVLHPFMDDYWESKIPRWENIRVPAYVTAGLCHFHLHGSVEGFRRIRSTKKWLRIHREMEWPDTYHYENLEDLRRFYDRYLKGIHNGWEFTPKIRTDIMDAYDFDFERNHEEREFPIARTDYRKIYLDAKTGTGSYEPFEQEAEIAYDPEKDIISFDFQVPEDTVIIGYMKLHLGLEVRGYDNTDMFIWVKKYSMDGEYVPEWCTGENYRGAWGYFRGTHRELDPKWSSDFQPVQAHRREEPMEEGEVYPVDIEIWPHSRIWHKGERIRIEISGHFVQSEWYEDARQHYDTDNGNGTAVIHTGGKHNAYLQIPFIPPKYQVGDYVVR</sequence>
<accession>A0ABT2TGL5</accession>
<dbReference type="PANTHER" id="PTHR43056:SF10">
    <property type="entry name" value="COCE_NOND FAMILY, PUTATIVE (AFU_ORTHOLOGUE AFUA_7G00600)-RELATED"/>
    <property type="match status" value="1"/>
</dbReference>
<dbReference type="Gene3D" id="2.60.120.260">
    <property type="entry name" value="Galactose-binding domain-like"/>
    <property type="match status" value="1"/>
</dbReference>
<gene>
    <name evidence="3" type="ORF">OCV88_00755</name>
</gene>
<dbReference type="Proteomes" id="UP001652442">
    <property type="component" value="Unassembled WGS sequence"/>
</dbReference>
<dbReference type="Pfam" id="PF02129">
    <property type="entry name" value="Peptidase_S15"/>
    <property type="match status" value="1"/>
</dbReference>
<dbReference type="SUPFAM" id="SSF53474">
    <property type="entry name" value="alpha/beta-Hydrolases"/>
    <property type="match status" value="1"/>
</dbReference>
<name>A0ABT2TGL5_9FIRM</name>
<dbReference type="GO" id="GO:0016787">
    <property type="term" value="F:hydrolase activity"/>
    <property type="evidence" value="ECO:0007669"/>
    <property type="project" value="UniProtKB-KW"/>
</dbReference>